<reference evidence="1" key="1">
    <citation type="submission" date="2021-03" db="EMBL/GenBank/DDBJ databases">
        <title>Chromosome level genome of the anhydrobiotic midge Polypedilum vanderplanki.</title>
        <authorList>
            <person name="Yoshida Y."/>
            <person name="Kikawada T."/>
            <person name="Gusev O."/>
        </authorList>
    </citation>
    <scope>NUCLEOTIDE SEQUENCE</scope>
    <source>
        <strain evidence="1">NIAS01</strain>
        <tissue evidence="1">Whole body or cell culture</tissue>
    </source>
</reference>
<name>A0A9J6CDD1_POLVA</name>
<sequence length="252" mass="28879">MESESSEITSLRARVKLLNCYAFDETCMQHELNKLIKYHENEGENFAPDFCTAFRHANQTIFDHYLNQLVSNVTLKNRNFIARTIHCSLNENYLGVIVTAIEDTTNILTDAERINLINNMLISSSSAFNVAFEYIKRNVDKIDSFRARLMTAINTQRKFNELKSLLNEAIDEGILTQIQANETIAAIEKNLKWQEKHLDDIKKWFENDDVKEEETTTTATVATTIETTTQGANGKIISFYLLCLSILLTINH</sequence>
<accession>A0A9J6CDD1</accession>
<dbReference type="Gene3D" id="1.25.50.20">
    <property type="match status" value="1"/>
</dbReference>
<evidence type="ECO:0000313" key="2">
    <source>
        <dbReference type="Proteomes" id="UP001107558"/>
    </source>
</evidence>
<gene>
    <name evidence="1" type="ORF">PVAND_009469</name>
</gene>
<protein>
    <submittedName>
        <fullName evidence="1">Uncharacterized protein</fullName>
    </submittedName>
</protein>
<comment type="caution">
    <text evidence="1">The sequence shown here is derived from an EMBL/GenBank/DDBJ whole genome shotgun (WGS) entry which is preliminary data.</text>
</comment>
<keyword evidence="2" id="KW-1185">Reference proteome</keyword>
<dbReference type="AlphaFoldDB" id="A0A9J6CDD1"/>
<dbReference type="Proteomes" id="UP001107558">
    <property type="component" value="Chromosome 1"/>
</dbReference>
<organism evidence="1 2">
    <name type="scientific">Polypedilum vanderplanki</name>
    <name type="common">Sleeping chironomid midge</name>
    <dbReference type="NCBI Taxonomy" id="319348"/>
    <lineage>
        <taxon>Eukaryota</taxon>
        <taxon>Metazoa</taxon>
        <taxon>Ecdysozoa</taxon>
        <taxon>Arthropoda</taxon>
        <taxon>Hexapoda</taxon>
        <taxon>Insecta</taxon>
        <taxon>Pterygota</taxon>
        <taxon>Neoptera</taxon>
        <taxon>Endopterygota</taxon>
        <taxon>Diptera</taxon>
        <taxon>Nematocera</taxon>
        <taxon>Chironomoidea</taxon>
        <taxon>Chironomidae</taxon>
        <taxon>Chironominae</taxon>
        <taxon>Polypedilum</taxon>
        <taxon>Polypedilum</taxon>
    </lineage>
</organism>
<dbReference type="EMBL" id="JADBJN010000001">
    <property type="protein sequence ID" value="KAG5679933.1"/>
    <property type="molecule type" value="Genomic_DNA"/>
</dbReference>
<proteinExistence type="predicted"/>
<evidence type="ECO:0000313" key="1">
    <source>
        <dbReference type="EMBL" id="KAG5679933.1"/>
    </source>
</evidence>